<protein>
    <submittedName>
        <fullName evidence="1">Uncharacterized protein</fullName>
    </submittedName>
</protein>
<evidence type="ECO:0000313" key="1">
    <source>
        <dbReference type="EMBL" id="USR40347.1"/>
    </source>
</evidence>
<dbReference type="Proteomes" id="UP001054897">
    <property type="component" value="Chromosome"/>
</dbReference>
<evidence type="ECO:0000313" key="2">
    <source>
        <dbReference type="Proteomes" id="UP001054897"/>
    </source>
</evidence>
<dbReference type="RefSeq" id="WP_252576723.1">
    <property type="nucleotide sequence ID" value="NZ_CP099397.1"/>
</dbReference>
<sequence>MIVTIHPLLPGNGYVAPPADSATEMLRAPLACGLERTRSALSSLREDLSGALLGEGCAFIERAINLGMTFAWVWIAIWFP</sequence>
<dbReference type="EMBL" id="CP099397">
    <property type="protein sequence ID" value="USR40347.1"/>
    <property type="molecule type" value="Genomic_DNA"/>
</dbReference>
<proteinExistence type="predicted"/>
<dbReference type="GeneID" id="300079835"/>
<reference evidence="1" key="1">
    <citation type="submission" date="2022-06" db="EMBL/GenBank/DDBJ databases">
        <title>Complete genome of Pseudomonas hydrolytica DSWY01T.</title>
        <authorList>
            <person name="Jung J."/>
            <person name="Jeon C.O."/>
        </authorList>
    </citation>
    <scope>NUCLEOTIDE SEQUENCE</scope>
    <source>
        <strain evidence="1">DSWY01</strain>
    </source>
</reference>
<name>A0ABY5A9F5_9GAMM</name>
<keyword evidence="2" id="KW-1185">Reference proteome</keyword>
<organism evidence="1 2">
    <name type="scientific">Ectopseudomonas hydrolytica</name>
    <dbReference type="NCBI Taxonomy" id="2493633"/>
    <lineage>
        <taxon>Bacteria</taxon>
        <taxon>Pseudomonadati</taxon>
        <taxon>Pseudomonadota</taxon>
        <taxon>Gammaproteobacteria</taxon>
        <taxon>Pseudomonadales</taxon>
        <taxon>Pseudomonadaceae</taxon>
        <taxon>Ectopseudomonas</taxon>
    </lineage>
</organism>
<gene>
    <name evidence="1" type="ORF">L1F06_002610</name>
</gene>
<accession>A0ABY5A9F5</accession>